<protein>
    <submittedName>
        <fullName evidence="1">Uncharacterized protein</fullName>
    </submittedName>
</protein>
<dbReference type="EMBL" id="SPHZ02000009">
    <property type="protein sequence ID" value="KAF0900829.1"/>
    <property type="molecule type" value="Genomic_DNA"/>
</dbReference>
<dbReference type="Proteomes" id="UP000479710">
    <property type="component" value="Unassembled WGS sequence"/>
</dbReference>
<evidence type="ECO:0000313" key="1">
    <source>
        <dbReference type="EMBL" id="KAF0900829.1"/>
    </source>
</evidence>
<comment type="caution">
    <text evidence="1">The sequence shown here is derived from an EMBL/GenBank/DDBJ whole genome shotgun (WGS) entry which is preliminary data.</text>
</comment>
<proteinExistence type="predicted"/>
<keyword evidence="2" id="KW-1185">Reference proteome</keyword>
<reference evidence="1 2" key="1">
    <citation type="submission" date="2019-11" db="EMBL/GenBank/DDBJ databases">
        <title>Whole genome sequence of Oryza granulata.</title>
        <authorList>
            <person name="Li W."/>
        </authorList>
    </citation>
    <scope>NUCLEOTIDE SEQUENCE [LARGE SCALE GENOMIC DNA]</scope>
    <source>
        <strain evidence="2">cv. Menghai</strain>
        <tissue evidence="1">Leaf</tissue>
    </source>
</reference>
<gene>
    <name evidence="1" type="ORF">E2562_035465</name>
</gene>
<accession>A0A6G1CL09</accession>
<organism evidence="1 2">
    <name type="scientific">Oryza meyeriana var. granulata</name>
    <dbReference type="NCBI Taxonomy" id="110450"/>
    <lineage>
        <taxon>Eukaryota</taxon>
        <taxon>Viridiplantae</taxon>
        <taxon>Streptophyta</taxon>
        <taxon>Embryophyta</taxon>
        <taxon>Tracheophyta</taxon>
        <taxon>Spermatophyta</taxon>
        <taxon>Magnoliopsida</taxon>
        <taxon>Liliopsida</taxon>
        <taxon>Poales</taxon>
        <taxon>Poaceae</taxon>
        <taxon>BOP clade</taxon>
        <taxon>Oryzoideae</taxon>
        <taxon>Oryzeae</taxon>
        <taxon>Oryzinae</taxon>
        <taxon>Oryza</taxon>
        <taxon>Oryza meyeriana</taxon>
    </lineage>
</organism>
<evidence type="ECO:0000313" key="2">
    <source>
        <dbReference type="Proteomes" id="UP000479710"/>
    </source>
</evidence>
<dbReference type="AlphaFoldDB" id="A0A6G1CL09"/>
<sequence>MPAGRPVRAIELPAGAFLGEAEHKDHANNTLSARHVGCERTPAPREDVEHDLFADRQGNLQGGYEVSNGMT</sequence>
<name>A0A6G1CL09_9ORYZ</name>